<feature type="transmembrane region" description="Helical" evidence="7">
    <location>
        <begin position="366"/>
        <end position="388"/>
    </location>
</feature>
<feature type="transmembrane region" description="Helical" evidence="7">
    <location>
        <begin position="433"/>
        <end position="451"/>
    </location>
</feature>
<keyword evidence="4 7" id="KW-0812">Transmembrane</keyword>
<feature type="transmembrane region" description="Helical" evidence="7">
    <location>
        <begin position="21"/>
        <end position="47"/>
    </location>
</feature>
<dbReference type="RefSeq" id="WP_175370717.1">
    <property type="nucleotide sequence ID" value="NZ_JABWCS010000197.1"/>
</dbReference>
<dbReference type="GO" id="GO:0005886">
    <property type="term" value="C:plasma membrane"/>
    <property type="evidence" value="ECO:0007669"/>
    <property type="project" value="TreeGrafter"/>
</dbReference>
<dbReference type="NCBIfam" id="NF008502">
    <property type="entry name" value="PRK11412.1"/>
    <property type="match status" value="1"/>
</dbReference>
<dbReference type="AlphaFoldDB" id="A0A850EIA0"/>
<dbReference type="PANTHER" id="PTHR42810">
    <property type="entry name" value="PURINE PERMEASE C1399.01C-RELATED"/>
    <property type="match status" value="1"/>
</dbReference>
<keyword evidence="3" id="KW-0813">Transport</keyword>
<feature type="transmembrane region" description="Helical" evidence="7">
    <location>
        <begin position="84"/>
        <end position="101"/>
    </location>
</feature>
<feature type="transmembrane region" description="Helical" evidence="7">
    <location>
        <begin position="175"/>
        <end position="196"/>
    </location>
</feature>
<dbReference type="Pfam" id="PF00860">
    <property type="entry name" value="Xan_ur_permease"/>
    <property type="match status" value="1"/>
</dbReference>
<protein>
    <submittedName>
        <fullName evidence="8">Uracil/xanthine transporter</fullName>
    </submittedName>
</protein>
<reference evidence="8" key="1">
    <citation type="submission" date="2020-06" db="EMBL/GenBank/DDBJ databases">
        <title>Paenibacillus sp. nov., isolated from soil.</title>
        <authorList>
            <person name="Seo Y.L."/>
        </authorList>
    </citation>
    <scope>NUCLEOTIDE SEQUENCE [LARGE SCALE GENOMIC DNA]</scope>
    <source>
        <strain evidence="8">JW14</strain>
    </source>
</reference>
<feature type="transmembrane region" description="Helical" evidence="7">
    <location>
        <begin position="107"/>
        <end position="130"/>
    </location>
</feature>
<evidence type="ECO:0000313" key="8">
    <source>
        <dbReference type="EMBL" id="NUU60106.1"/>
    </source>
</evidence>
<evidence type="ECO:0000256" key="3">
    <source>
        <dbReference type="ARBA" id="ARBA00022448"/>
    </source>
</evidence>
<evidence type="ECO:0000256" key="2">
    <source>
        <dbReference type="ARBA" id="ARBA00008821"/>
    </source>
</evidence>
<feature type="transmembrane region" description="Helical" evidence="7">
    <location>
        <begin position="53"/>
        <end position="72"/>
    </location>
</feature>
<feature type="transmembrane region" description="Helical" evidence="7">
    <location>
        <begin position="142"/>
        <end position="163"/>
    </location>
</feature>
<evidence type="ECO:0000256" key="5">
    <source>
        <dbReference type="ARBA" id="ARBA00022989"/>
    </source>
</evidence>
<feature type="transmembrane region" description="Helical" evidence="7">
    <location>
        <begin position="258"/>
        <end position="276"/>
    </location>
</feature>
<feature type="transmembrane region" description="Helical" evidence="7">
    <location>
        <begin position="342"/>
        <end position="360"/>
    </location>
</feature>
<proteinExistence type="inferred from homology"/>
<evidence type="ECO:0000256" key="7">
    <source>
        <dbReference type="SAM" id="Phobius"/>
    </source>
</evidence>
<dbReference type="PANTHER" id="PTHR42810:SF6">
    <property type="entry name" value="PURINE PERMEASE YBBY-RELATED"/>
    <property type="match status" value="1"/>
</dbReference>
<sequence>MSGKRSNVANKQWLGALRWVAGLQWFFFLFTNTVVIPITVGAAFRLGHTQVEMLVQISFVLTGIASVMQAAIGHRRAIMEGQSGLWWGVILGLCAAAPSIGRSLQEVGASLAVGVVLSGVVTILLGVMGWGAWLARLFTARVMAVFMFLLGCRLNLIFLEGMMGISPGMSEAQRVLHPAVFGLASAVALLTIWIVIKGGRRVAPYALLIGIVAGWAVYAVLFGAGHELTGVTQSVPASVTSEGAGIGRWLFPVGMPQSWGGLDIGVILIAVIAGLVNTSNTFGAIKGTDDIYEQEADDKTYRRSFTISGVLTVLSGVLGTVPYAPYVSSIGFLQQTRIRERLPFVLGALLFMIVGLIPVVSDWMTLLPLSIGSAVLLVTYVRLLFSSLNYFRQVRMEDPVNLYAAGIPLFVGVILMGLPAATFVSLPALLRPLLGNGLLVGILLALLMELIPHRPERLASEADVRAVNDDFNQGGAPDEL</sequence>
<gene>
    <name evidence="8" type="ORF">HPT30_07065</name>
</gene>
<dbReference type="GO" id="GO:0042907">
    <property type="term" value="F:xanthine transmembrane transporter activity"/>
    <property type="evidence" value="ECO:0007669"/>
    <property type="project" value="TreeGrafter"/>
</dbReference>
<dbReference type="NCBIfam" id="NF037981">
    <property type="entry name" value="NCS2_1"/>
    <property type="match status" value="1"/>
</dbReference>
<keyword evidence="5 7" id="KW-1133">Transmembrane helix</keyword>
<comment type="similarity">
    <text evidence="2">Belongs to the nucleobase:cation symporter-2 (NCS2) (TC 2.A.40) family.</text>
</comment>
<feature type="transmembrane region" description="Helical" evidence="7">
    <location>
        <begin position="203"/>
        <end position="224"/>
    </location>
</feature>
<evidence type="ECO:0000256" key="4">
    <source>
        <dbReference type="ARBA" id="ARBA00022692"/>
    </source>
</evidence>
<keyword evidence="9" id="KW-1185">Reference proteome</keyword>
<dbReference type="InterPro" id="IPR006043">
    <property type="entry name" value="NCS2"/>
</dbReference>
<dbReference type="EMBL" id="JABWCS010000197">
    <property type="protein sequence ID" value="NUU60106.1"/>
    <property type="molecule type" value="Genomic_DNA"/>
</dbReference>
<comment type="subcellular location">
    <subcellularLocation>
        <location evidence="1">Membrane</location>
        <topology evidence="1">Multi-pass membrane protein</topology>
    </subcellularLocation>
</comment>
<evidence type="ECO:0000313" key="9">
    <source>
        <dbReference type="Proteomes" id="UP000564806"/>
    </source>
</evidence>
<evidence type="ECO:0000256" key="1">
    <source>
        <dbReference type="ARBA" id="ARBA00004141"/>
    </source>
</evidence>
<dbReference type="Proteomes" id="UP000564806">
    <property type="component" value="Unassembled WGS sequence"/>
</dbReference>
<feature type="transmembrane region" description="Helical" evidence="7">
    <location>
        <begin position="400"/>
        <end position="421"/>
    </location>
</feature>
<evidence type="ECO:0000256" key="6">
    <source>
        <dbReference type="ARBA" id="ARBA00023136"/>
    </source>
</evidence>
<accession>A0A850EIA0</accession>
<keyword evidence="6 7" id="KW-0472">Membrane</keyword>
<organism evidence="8 9">
    <name type="scientific">Paenibacillus agri</name>
    <dbReference type="NCBI Taxonomy" id="2744309"/>
    <lineage>
        <taxon>Bacteria</taxon>
        <taxon>Bacillati</taxon>
        <taxon>Bacillota</taxon>
        <taxon>Bacilli</taxon>
        <taxon>Bacillales</taxon>
        <taxon>Paenibacillaceae</taxon>
        <taxon>Paenibacillus</taxon>
    </lineage>
</organism>
<comment type="caution">
    <text evidence="8">The sequence shown here is derived from an EMBL/GenBank/DDBJ whole genome shotgun (WGS) entry which is preliminary data.</text>
</comment>
<name>A0A850EIA0_9BACL</name>